<dbReference type="InterPro" id="IPR001173">
    <property type="entry name" value="Glyco_trans_2-like"/>
</dbReference>
<name>A0A6N7S8H8_9FIRM</name>
<evidence type="ECO:0000313" key="5">
    <source>
        <dbReference type="Proteomes" id="UP000480929"/>
    </source>
</evidence>
<comment type="caution">
    <text evidence="2">The sequence shown here is derived from an EMBL/GenBank/DDBJ whole genome shotgun (WGS) entry which is preliminary data.</text>
</comment>
<reference evidence="4 5" key="1">
    <citation type="journal article" date="2019" name="Nat. Med.">
        <title>A library of human gut bacterial isolates paired with longitudinal multiomics data enables mechanistic microbiome research.</title>
        <authorList>
            <person name="Poyet M."/>
            <person name="Groussin M."/>
            <person name="Gibbons S.M."/>
            <person name="Avila-Pacheco J."/>
            <person name="Jiang X."/>
            <person name="Kearney S.M."/>
            <person name="Perrotta A.R."/>
            <person name="Berdy B."/>
            <person name="Zhao S."/>
            <person name="Lieberman T.D."/>
            <person name="Swanson P.K."/>
            <person name="Smith M."/>
            <person name="Roesemann S."/>
            <person name="Alexander J.E."/>
            <person name="Rich S.A."/>
            <person name="Livny J."/>
            <person name="Vlamakis H."/>
            <person name="Clish C."/>
            <person name="Bullock K."/>
            <person name="Deik A."/>
            <person name="Scott J."/>
            <person name="Pierce K.A."/>
            <person name="Xavier R.J."/>
            <person name="Alm E.J."/>
        </authorList>
    </citation>
    <scope>NUCLEOTIDE SEQUENCE [LARGE SCALE GENOMIC DNA]</scope>
    <source>
        <strain evidence="2 4">BIOML-A4</strain>
        <strain evidence="3 5">BIOML-A5</strain>
    </source>
</reference>
<dbReference type="Pfam" id="PF00535">
    <property type="entry name" value="Glycos_transf_2"/>
    <property type="match status" value="1"/>
</dbReference>
<dbReference type="Proteomes" id="UP000433575">
    <property type="component" value="Unassembled WGS sequence"/>
</dbReference>
<dbReference type="RefSeq" id="WP_154239106.1">
    <property type="nucleotide sequence ID" value="NZ_CALJPI010000235.1"/>
</dbReference>
<feature type="domain" description="Glycosyltransferase 2-like" evidence="1">
    <location>
        <begin position="5"/>
        <end position="178"/>
    </location>
</feature>
<evidence type="ECO:0000313" key="4">
    <source>
        <dbReference type="Proteomes" id="UP000433575"/>
    </source>
</evidence>
<dbReference type="AlphaFoldDB" id="A0A6N7S8H8"/>
<keyword evidence="5" id="KW-1185">Reference proteome</keyword>
<keyword evidence="2" id="KW-0808">Transferase</keyword>
<dbReference type="EMBL" id="WKPI01000020">
    <property type="protein sequence ID" value="MSC33717.1"/>
    <property type="molecule type" value="Genomic_DNA"/>
</dbReference>
<sequence>MSKVTIIVPIYNVEEYVAKCLDSLLRQTYSDYVIYAVNDGSPKNEQPIIDRYAAAYPEKVVAIRKENGGYGSVLEMAIARLDSEYFLVCDPDDYLADNALETLVSLADTHQADMVIGGKNFIYSDSDEQTYDPAYNTKFTTLQPGHCYRKGTDEFENLFFIDPSPHAKLYRRSLAEKIQFPHKIGYTDNLLFYISLLNAKNVVYTDKALAYYLIDRAGNTMTDLKPQVIDAHAQVFSTILDQAKSCPEVPDLFYYRIFEAYKFSFYQLRRIKGTPEEKQAHAEVLYGLVEKLMPHRSAILQGMDRFGYTGNRERLKDKLVLTSLLSHPVYRRWVKSFVKE</sequence>
<proteinExistence type="predicted"/>
<evidence type="ECO:0000259" key="1">
    <source>
        <dbReference type="Pfam" id="PF00535"/>
    </source>
</evidence>
<dbReference type="GO" id="GO:0016758">
    <property type="term" value="F:hexosyltransferase activity"/>
    <property type="evidence" value="ECO:0007669"/>
    <property type="project" value="UniProtKB-ARBA"/>
</dbReference>
<dbReference type="EMBL" id="WKPJ01000018">
    <property type="protein sequence ID" value="MSA89962.1"/>
    <property type="molecule type" value="Genomic_DNA"/>
</dbReference>
<dbReference type="CDD" id="cd00761">
    <property type="entry name" value="Glyco_tranf_GTA_type"/>
    <property type="match status" value="1"/>
</dbReference>
<dbReference type="Gene3D" id="3.90.550.10">
    <property type="entry name" value="Spore Coat Polysaccharide Biosynthesis Protein SpsA, Chain A"/>
    <property type="match status" value="1"/>
</dbReference>
<dbReference type="SUPFAM" id="SSF53448">
    <property type="entry name" value="Nucleotide-diphospho-sugar transferases"/>
    <property type="match status" value="1"/>
</dbReference>
<evidence type="ECO:0000313" key="3">
    <source>
        <dbReference type="EMBL" id="MSC33717.1"/>
    </source>
</evidence>
<dbReference type="PANTHER" id="PTHR22916">
    <property type="entry name" value="GLYCOSYLTRANSFERASE"/>
    <property type="match status" value="1"/>
</dbReference>
<accession>A0A6N7S8H8</accession>
<gene>
    <name evidence="3" type="ORF">GKD88_11345</name>
    <name evidence="2" type="ORF">GKE08_11545</name>
</gene>
<evidence type="ECO:0000313" key="2">
    <source>
        <dbReference type="EMBL" id="MSA89962.1"/>
    </source>
</evidence>
<dbReference type="OrthoDB" id="396512at2"/>
<dbReference type="PANTHER" id="PTHR22916:SF3">
    <property type="entry name" value="UDP-GLCNAC:BETAGAL BETA-1,3-N-ACETYLGLUCOSAMINYLTRANSFERASE-LIKE PROTEIN 1"/>
    <property type="match status" value="1"/>
</dbReference>
<organism evidence="2 4">
    <name type="scientific">Holdemania massiliensis</name>
    <dbReference type="NCBI Taxonomy" id="1468449"/>
    <lineage>
        <taxon>Bacteria</taxon>
        <taxon>Bacillati</taxon>
        <taxon>Bacillota</taxon>
        <taxon>Erysipelotrichia</taxon>
        <taxon>Erysipelotrichales</taxon>
        <taxon>Erysipelotrichaceae</taxon>
        <taxon>Holdemania</taxon>
    </lineage>
</organism>
<protein>
    <submittedName>
        <fullName evidence="2">Glycosyltransferase</fullName>
    </submittedName>
</protein>
<dbReference type="Proteomes" id="UP000480929">
    <property type="component" value="Unassembled WGS sequence"/>
</dbReference>
<dbReference type="InterPro" id="IPR029044">
    <property type="entry name" value="Nucleotide-diphossugar_trans"/>
</dbReference>